<dbReference type="Pfam" id="PF04545">
    <property type="entry name" value="Sigma70_r4"/>
    <property type="match status" value="1"/>
</dbReference>
<dbReference type="InterPro" id="IPR013325">
    <property type="entry name" value="RNA_pol_sigma_r2"/>
</dbReference>
<evidence type="ECO:0000313" key="9">
    <source>
        <dbReference type="EMBL" id="HIU22482.1"/>
    </source>
</evidence>
<dbReference type="CDD" id="cd06171">
    <property type="entry name" value="Sigma70_r4"/>
    <property type="match status" value="1"/>
</dbReference>
<keyword evidence="1" id="KW-0805">Transcription regulation</keyword>
<feature type="coiled-coil region" evidence="5">
    <location>
        <begin position="152"/>
        <end position="179"/>
    </location>
</feature>
<dbReference type="SUPFAM" id="SSF88946">
    <property type="entry name" value="Sigma2 domain of RNA polymerase sigma factors"/>
    <property type="match status" value="1"/>
</dbReference>
<dbReference type="EMBL" id="DVML01000016">
    <property type="protein sequence ID" value="HIU22482.1"/>
    <property type="molecule type" value="Genomic_DNA"/>
</dbReference>
<evidence type="ECO:0000259" key="6">
    <source>
        <dbReference type="Pfam" id="PF04539"/>
    </source>
</evidence>
<dbReference type="InterPro" id="IPR007624">
    <property type="entry name" value="RNA_pol_sigma70_r3"/>
</dbReference>
<proteinExistence type="predicted"/>
<dbReference type="Gene3D" id="1.10.1740.10">
    <property type="match status" value="1"/>
</dbReference>
<gene>
    <name evidence="9" type="ORF">IAD49_02750</name>
</gene>
<dbReference type="GO" id="GO:0006352">
    <property type="term" value="P:DNA-templated transcription initiation"/>
    <property type="evidence" value="ECO:0007669"/>
    <property type="project" value="InterPro"/>
</dbReference>
<dbReference type="AlphaFoldDB" id="A0A9D1HUW8"/>
<dbReference type="SUPFAM" id="SSF88659">
    <property type="entry name" value="Sigma3 and sigma4 domains of RNA polymerase sigma factors"/>
    <property type="match status" value="2"/>
</dbReference>
<dbReference type="Pfam" id="PF04542">
    <property type="entry name" value="Sigma70_r2"/>
    <property type="match status" value="1"/>
</dbReference>
<evidence type="ECO:0000313" key="10">
    <source>
        <dbReference type="Proteomes" id="UP000824087"/>
    </source>
</evidence>
<dbReference type="InterPro" id="IPR007627">
    <property type="entry name" value="RNA_pol_sigma70_r2"/>
</dbReference>
<dbReference type="Proteomes" id="UP000824087">
    <property type="component" value="Unassembled WGS sequence"/>
</dbReference>
<evidence type="ECO:0000259" key="7">
    <source>
        <dbReference type="Pfam" id="PF04542"/>
    </source>
</evidence>
<dbReference type="InterPro" id="IPR007630">
    <property type="entry name" value="RNA_pol_sigma70_r4"/>
</dbReference>
<keyword evidence="3" id="KW-0238">DNA-binding</keyword>
<dbReference type="NCBIfam" id="TIGR02937">
    <property type="entry name" value="sigma70-ECF"/>
    <property type="match status" value="1"/>
</dbReference>
<evidence type="ECO:0000256" key="4">
    <source>
        <dbReference type="ARBA" id="ARBA00023163"/>
    </source>
</evidence>
<dbReference type="InterPro" id="IPR000943">
    <property type="entry name" value="RNA_pol_sigma70"/>
</dbReference>
<evidence type="ECO:0000256" key="3">
    <source>
        <dbReference type="ARBA" id="ARBA00023125"/>
    </source>
</evidence>
<evidence type="ECO:0000256" key="5">
    <source>
        <dbReference type="SAM" id="Coils"/>
    </source>
</evidence>
<organism evidence="9 10">
    <name type="scientific">Candidatus Fimihabitans intestinipullorum</name>
    <dbReference type="NCBI Taxonomy" id="2840820"/>
    <lineage>
        <taxon>Bacteria</taxon>
        <taxon>Bacillati</taxon>
        <taxon>Mycoplasmatota</taxon>
        <taxon>Mycoplasmatota incertae sedis</taxon>
        <taxon>Candidatus Fimihabitans</taxon>
    </lineage>
</organism>
<feature type="domain" description="RNA polymerase sigma-70 region 3" evidence="6">
    <location>
        <begin position="85"/>
        <end position="152"/>
    </location>
</feature>
<dbReference type="GO" id="GO:0003677">
    <property type="term" value="F:DNA binding"/>
    <property type="evidence" value="ECO:0007669"/>
    <property type="project" value="UniProtKB-KW"/>
</dbReference>
<dbReference type="Gene3D" id="1.10.10.10">
    <property type="entry name" value="Winged helix-like DNA-binding domain superfamily/Winged helix DNA-binding domain"/>
    <property type="match status" value="2"/>
</dbReference>
<dbReference type="Pfam" id="PF04539">
    <property type="entry name" value="Sigma70_r3"/>
    <property type="match status" value="1"/>
</dbReference>
<evidence type="ECO:0000259" key="8">
    <source>
        <dbReference type="Pfam" id="PF04545"/>
    </source>
</evidence>
<keyword evidence="4" id="KW-0804">Transcription</keyword>
<protein>
    <submittedName>
        <fullName evidence="9">Sigma-70 family RNA polymerase sigma factor</fullName>
    </submittedName>
</protein>
<keyword evidence="5" id="KW-0175">Coiled coil</keyword>
<keyword evidence="2" id="KW-0731">Sigma factor</keyword>
<dbReference type="PRINTS" id="PR00046">
    <property type="entry name" value="SIGMA70FCT"/>
</dbReference>
<dbReference type="InterPro" id="IPR013324">
    <property type="entry name" value="RNA_pol_sigma_r3/r4-like"/>
</dbReference>
<evidence type="ECO:0000256" key="2">
    <source>
        <dbReference type="ARBA" id="ARBA00023082"/>
    </source>
</evidence>
<reference evidence="9" key="2">
    <citation type="journal article" date="2021" name="PeerJ">
        <title>Extensive microbial diversity within the chicken gut microbiome revealed by metagenomics and culture.</title>
        <authorList>
            <person name="Gilroy R."/>
            <person name="Ravi A."/>
            <person name="Getino M."/>
            <person name="Pursley I."/>
            <person name="Horton D.L."/>
            <person name="Alikhan N.F."/>
            <person name="Baker D."/>
            <person name="Gharbi K."/>
            <person name="Hall N."/>
            <person name="Watson M."/>
            <person name="Adriaenssens E.M."/>
            <person name="Foster-Nyarko E."/>
            <person name="Jarju S."/>
            <person name="Secka A."/>
            <person name="Antonio M."/>
            <person name="Oren A."/>
            <person name="Chaudhuri R.R."/>
            <person name="La Ragione R."/>
            <person name="Hildebrand F."/>
            <person name="Pallen M.J."/>
        </authorList>
    </citation>
    <scope>NUCLEOTIDE SEQUENCE</scope>
    <source>
        <strain evidence="9">CHK197-8231</strain>
    </source>
</reference>
<feature type="domain" description="RNA polymerase sigma-70 region 2" evidence="7">
    <location>
        <begin position="6"/>
        <end position="65"/>
    </location>
</feature>
<feature type="domain" description="RNA polymerase sigma-70 region 4" evidence="8">
    <location>
        <begin position="166"/>
        <end position="207"/>
    </location>
</feature>
<evidence type="ECO:0000256" key="1">
    <source>
        <dbReference type="ARBA" id="ARBA00023015"/>
    </source>
</evidence>
<name>A0A9D1HUW8_9BACT</name>
<sequence>MNNEFIKQYENLIYSMFRYFEYYPYKEDLFQQGVIGLMKAYEHYDSNMNVKFSTFAYSHIWGEMNKLVTEDKTMKVSRSIRKLNLKIERAMIILTQTYGREPSVDELVDYLGVTPYEIREALMSRQPTKSIDEPICMDGKEMSLHETIADKRGSHIDELIDLKEQLQQLTAEEKRLIEARYMEDMTQSEVSKMLGMSQVQVSRKEDKIKCKMRTGLLN</sequence>
<dbReference type="PANTHER" id="PTHR30385">
    <property type="entry name" value="SIGMA FACTOR F FLAGELLAR"/>
    <property type="match status" value="1"/>
</dbReference>
<dbReference type="InterPro" id="IPR014284">
    <property type="entry name" value="RNA_pol_sigma-70_dom"/>
</dbReference>
<comment type="caution">
    <text evidence="9">The sequence shown here is derived from an EMBL/GenBank/DDBJ whole genome shotgun (WGS) entry which is preliminary data.</text>
</comment>
<reference evidence="9" key="1">
    <citation type="submission" date="2020-10" db="EMBL/GenBank/DDBJ databases">
        <authorList>
            <person name="Gilroy R."/>
        </authorList>
    </citation>
    <scope>NUCLEOTIDE SEQUENCE</scope>
    <source>
        <strain evidence="9">CHK197-8231</strain>
    </source>
</reference>
<accession>A0A9D1HUW8</accession>
<dbReference type="GO" id="GO:0016987">
    <property type="term" value="F:sigma factor activity"/>
    <property type="evidence" value="ECO:0007669"/>
    <property type="project" value="UniProtKB-KW"/>
</dbReference>
<dbReference type="InterPro" id="IPR036388">
    <property type="entry name" value="WH-like_DNA-bd_sf"/>
</dbReference>